<dbReference type="EMBL" id="CP041217">
    <property type="protein sequence ID" value="QDH20631.1"/>
    <property type="molecule type" value="Genomic_DNA"/>
</dbReference>
<evidence type="ECO:0008006" key="3">
    <source>
        <dbReference type="Google" id="ProtNLM"/>
    </source>
</evidence>
<dbReference type="OrthoDB" id="2654428at2"/>
<name>A0A4Y6UW89_SACBS</name>
<evidence type="ECO:0000313" key="2">
    <source>
        <dbReference type="Proteomes" id="UP000316968"/>
    </source>
</evidence>
<protein>
    <recommendedName>
        <fullName evidence="3">DUF4309 domain-containing protein</fullName>
    </recommendedName>
</protein>
<evidence type="ECO:0000313" key="1">
    <source>
        <dbReference type="EMBL" id="QDH20631.1"/>
    </source>
</evidence>
<accession>A0A4Y6UW89</accession>
<dbReference type="AlphaFoldDB" id="A0A4Y6UW89"/>
<reference evidence="1 2" key="1">
    <citation type="submission" date="2019-06" db="EMBL/GenBank/DDBJ databases">
        <title>Saccharibacillus brassicae sp. nov., an endophytic bacterium isolated from Chinese cabbage seeds (Brassica pekinensis).</title>
        <authorList>
            <person name="Jiang L."/>
            <person name="Lee J."/>
            <person name="Kim S.W."/>
        </authorList>
    </citation>
    <scope>NUCLEOTIDE SEQUENCE [LARGE SCALE GENOMIC DNA]</scope>
    <source>
        <strain evidence="2">KCTC 43072 / ATSA2</strain>
    </source>
</reference>
<proteinExistence type="predicted"/>
<dbReference type="KEGG" id="saca:FFV09_07065"/>
<gene>
    <name evidence="1" type="ORF">FFV09_07065</name>
</gene>
<dbReference type="RefSeq" id="WP_141447193.1">
    <property type="nucleotide sequence ID" value="NZ_CP041217.1"/>
</dbReference>
<sequence length="179" mass="19282">MFTIMMLLTGMLSSFSTQDSAPSHTSAALDPPAIQQAGYFLSDRAAAGAKVYPARSGFESLNGLTLRDRIEDAERLHGPASRQVPAYMGGEERRYGEANVGLYEGWIYYVSVPGDAGSFTLNGQKLPMDADRIRASLGTPDFEAEDGFGYAHDGQAIKIFVEASTGTVRSVDLFDDTPV</sequence>
<organism evidence="1 2">
    <name type="scientific">Saccharibacillus brassicae</name>
    <dbReference type="NCBI Taxonomy" id="2583377"/>
    <lineage>
        <taxon>Bacteria</taxon>
        <taxon>Bacillati</taxon>
        <taxon>Bacillota</taxon>
        <taxon>Bacilli</taxon>
        <taxon>Bacillales</taxon>
        <taxon>Paenibacillaceae</taxon>
        <taxon>Saccharibacillus</taxon>
    </lineage>
</organism>
<keyword evidence="2" id="KW-1185">Reference proteome</keyword>
<dbReference type="Proteomes" id="UP000316968">
    <property type="component" value="Chromosome"/>
</dbReference>